<evidence type="ECO:0000256" key="3">
    <source>
        <dbReference type="ARBA" id="ARBA00022692"/>
    </source>
</evidence>
<dbReference type="OrthoDB" id="312032at2759"/>
<keyword evidence="2" id="KW-1003">Cell membrane</keyword>
<evidence type="ECO:0000259" key="7">
    <source>
        <dbReference type="Pfam" id="PF02687"/>
    </source>
</evidence>
<evidence type="ECO:0000313" key="8">
    <source>
        <dbReference type="EMBL" id="KAA6368179.1"/>
    </source>
</evidence>
<dbReference type="PANTHER" id="PTHR32522:SF5">
    <property type="entry name" value="ABC3 TRANSPORTER PERMEASE PROTEIN DOMAIN-CONTAINING PROTEIN"/>
    <property type="match status" value="1"/>
</dbReference>
<accession>A0A5J4UC81</accession>
<evidence type="ECO:0000256" key="4">
    <source>
        <dbReference type="ARBA" id="ARBA00022989"/>
    </source>
</evidence>
<dbReference type="PANTHER" id="PTHR32522">
    <property type="match status" value="1"/>
</dbReference>
<keyword evidence="3 6" id="KW-0812">Transmembrane</keyword>
<dbReference type="InterPro" id="IPR003838">
    <property type="entry name" value="ABC3_permease_C"/>
</dbReference>
<feature type="domain" description="ABC3 transporter permease C-terminal" evidence="7">
    <location>
        <begin position="165"/>
        <end position="285"/>
    </location>
</feature>
<evidence type="ECO:0000256" key="2">
    <source>
        <dbReference type="ARBA" id="ARBA00022475"/>
    </source>
</evidence>
<dbReference type="Pfam" id="PF02687">
    <property type="entry name" value="FtsX"/>
    <property type="match status" value="1"/>
</dbReference>
<evidence type="ECO:0000256" key="5">
    <source>
        <dbReference type="ARBA" id="ARBA00023136"/>
    </source>
</evidence>
<feature type="transmembrane region" description="Helical" evidence="6">
    <location>
        <begin position="215"/>
        <end position="237"/>
    </location>
</feature>
<evidence type="ECO:0000256" key="1">
    <source>
        <dbReference type="ARBA" id="ARBA00004651"/>
    </source>
</evidence>
<reference evidence="8 9" key="1">
    <citation type="submission" date="2019-03" db="EMBL/GenBank/DDBJ databases">
        <title>Single cell metagenomics reveals metabolic interactions within the superorganism composed of flagellate Streblomastix strix and complex community of Bacteroidetes bacteria on its surface.</title>
        <authorList>
            <person name="Treitli S.C."/>
            <person name="Kolisko M."/>
            <person name="Husnik F."/>
            <person name="Keeling P."/>
            <person name="Hampl V."/>
        </authorList>
    </citation>
    <scope>NUCLEOTIDE SEQUENCE [LARGE SCALE GENOMIC DNA]</scope>
    <source>
        <strain evidence="8">ST1C</strain>
    </source>
</reference>
<organism evidence="8 9">
    <name type="scientific">Streblomastix strix</name>
    <dbReference type="NCBI Taxonomy" id="222440"/>
    <lineage>
        <taxon>Eukaryota</taxon>
        <taxon>Metamonada</taxon>
        <taxon>Preaxostyla</taxon>
        <taxon>Oxymonadida</taxon>
        <taxon>Streblomastigidae</taxon>
        <taxon>Streblomastix</taxon>
    </lineage>
</organism>
<keyword evidence="5 6" id="KW-0472">Membrane</keyword>
<dbReference type="GO" id="GO:0005886">
    <property type="term" value="C:plasma membrane"/>
    <property type="evidence" value="ECO:0007669"/>
    <property type="project" value="UniProtKB-SubCell"/>
</dbReference>
<feature type="transmembrane region" description="Helical" evidence="6">
    <location>
        <begin position="257"/>
        <end position="281"/>
    </location>
</feature>
<gene>
    <name evidence="8" type="ORF">EZS28_036295</name>
</gene>
<sequence length="291" mass="33756">MFLLTTDHAGQSLEIQNEKKLKKYNITSSAYMKAQPFFGNPPEALTLGRQTDAPLSVPAYLSLLPDTEQDYEQNLKWNHVIIRLKNEGKDIYYYEVKRIRQKKKITKEIREIKEKQLVNMLQRQSMIYYDELQHIYRQIYVNYWSNLRDRMNLQNAVNLINFGFIFITAFVMILCFFTLMASMHTNVVEQKKEIGIERALGIQRFQLVRIYIEEAFILVVSAALMGMIIGMIVGYLLTSQVGQFQGLPVSFQFPWVITFTAFGMSILISIISSAYPAWSVVNKNIVSIMNG</sequence>
<dbReference type="AlphaFoldDB" id="A0A5J4UC81"/>
<name>A0A5J4UC81_9EUKA</name>
<proteinExistence type="predicted"/>
<dbReference type="Proteomes" id="UP000324800">
    <property type="component" value="Unassembled WGS sequence"/>
</dbReference>
<evidence type="ECO:0000256" key="6">
    <source>
        <dbReference type="SAM" id="Phobius"/>
    </source>
</evidence>
<evidence type="ECO:0000313" key="9">
    <source>
        <dbReference type="Proteomes" id="UP000324800"/>
    </source>
</evidence>
<protein>
    <submittedName>
        <fullName evidence="8">Putative DUF214 family protein</fullName>
    </submittedName>
</protein>
<comment type="caution">
    <text evidence="8">The sequence shown here is derived from an EMBL/GenBank/DDBJ whole genome shotgun (WGS) entry which is preliminary data.</text>
</comment>
<keyword evidence="4 6" id="KW-1133">Transmembrane helix</keyword>
<feature type="transmembrane region" description="Helical" evidence="6">
    <location>
        <begin position="159"/>
        <end position="182"/>
    </location>
</feature>
<dbReference type="EMBL" id="SNRW01017608">
    <property type="protein sequence ID" value="KAA6368179.1"/>
    <property type="molecule type" value="Genomic_DNA"/>
</dbReference>
<comment type="subcellular location">
    <subcellularLocation>
        <location evidence="1">Cell membrane</location>
        <topology evidence="1">Multi-pass membrane protein</topology>
    </subcellularLocation>
</comment>